<dbReference type="PANTHER" id="PTHR40407">
    <property type="entry name" value="MEMBRANE PROTEIN-LIKE PROTEIN"/>
    <property type="match status" value="1"/>
</dbReference>
<dbReference type="PANTHER" id="PTHR40407:SF1">
    <property type="entry name" value="HEPARAN-ALPHA-GLUCOSAMINIDE N-ACETYLTRANSFERASE CATALYTIC DOMAIN-CONTAINING PROTEIN"/>
    <property type="match status" value="1"/>
</dbReference>
<feature type="transmembrane region" description="Helical" evidence="1">
    <location>
        <begin position="139"/>
        <end position="158"/>
    </location>
</feature>
<organism evidence="3 4">
    <name type="scientific">Methyloglobulus morosus KoM1</name>
    <dbReference type="NCBI Taxonomy" id="1116472"/>
    <lineage>
        <taxon>Bacteria</taxon>
        <taxon>Pseudomonadati</taxon>
        <taxon>Pseudomonadota</taxon>
        <taxon>Gammaproteobacteria</taxon>
        <taxon>Methylococcales</taxon>
        <taxon>Methylococcaceae</taxon>
        <taxon>Methyloglobulus</taxon>
    </lineage>
</organism>
<evidence type="ECO:0000259" key="2">
    <source>
        <dbReference type="Pfam" id="PF07786"/>
    </source>
</evidence>
<dbReference type="Pfam" id="PF07786">
    <property type="entry name" value="HGSNAT_cat"/>
    <property type="match status" value="1"/>
</dbReference>
<evidence type="ECO:0000313" key="3">
    <source>
        <dbReference type="EMBL" id="ESS72760.1"/>
    </source>
</evidence>
<feature type="transmembrane region" description="Helical" evidence="1">
    <location>
        <begin position="50"/>
        <end position="71"/>
    </location>
</feature>
<dbReference type="RefSeq" id="WP_023494226.1">
    <property type="nucleotide sequence ID" value="NZ_AYLO01000045.1"/>
</dbReference>
<evidence type="ECO:0000313" key="4">
    <source>
        <dbReference type="Proteomes" id="UP000017842"/>
    </source>
</evidence>
<dbReference type="Proteomes" id="UP000017842">
    <property type="component" value="Unassembled WGS sequence"/>
</dbReference>
<dbReference type="AlphaFoldDB" id="V5BHH4"/>
<keyword evidence="1" id="KW-1133">Transmembrane helix</keyword>
<feature type="transmembrane region" description="Helical" evidence="1">
    <location>
        <begin position="270"/>
        <end position="287"/>
    </location>
</feature>
<feature type="transmembrane region" description="Helical" evidence="1">
    <location>
        <begin position="218"/>
        <end position="237"/>
    </location>
</feature>
<sequence length="354" mass="40424">MLDFRRLESIDLMRGLVMVLMALDHTRDFFSDALFSPTDLSKTSAGLFITRWITHLCAPTFVFLTGASAYLSTIRRNLSKRQLAGYLVTRGLWLVILELTLVRFGWLFNWDYHVLFGQVIWALGWSMVGLSWLIFLPRWVIAGFAIVSIAGHNVLDFLRPDDFGGLTWLWTVRHVPGRIELMPGYSFYVDYPLIPWLGVMVAGYSFGPIFLRSAISRRALLFQFGIGCIGIFLLLRLSNIYGDPEPWQAQQDPLFTVFAVLNCEKYPPSLSYLLVTISIMMLLLSLFEGFNLLLLREPLLIFGRVPLFFYLAHLPLIHGTRLLSHISGGYRLIGCLAVAVMLFPTYQHRNTDLT</sequence>
<dbReference type="PATRIC" id="fig|1116472.3.peg.1408"/>
<keyword evidence="1" id="KW-0812">Transmembrane</keyword>
<dbReference type="EMBL" id="AYLO01000045">
    <property type="protein sequence ID" value="ESS72760.1"/>
    <property type="molecule type" value="Genomic_DNA"/>
</dbReference>
<dbReference type="InterPro" id="IPR012429">
    <property type="entry name" value="HGSNAT_cat"/>
</dbReference>
<feature type="transmembrane region" description="Helical" evidence="1">
    <location>
        <begin position="83"/>
        <end position="106"/>
    </location>
</feature>
<feature type="transmembrane region" description="Helical" evidence="1">
    <location>
        <begin position="329"/>
        <end position="346"/>
    </location>
</feature>
<keyword evidence="4" id="KW-1185">Reference proteome</keyword>
<accession>V5BHH4</accession>
<feature type="transmembrane region" description="Helical" evidence="1">
    <location>
        <begin position="193"/>
        <end position="211"/>
    </location>
</feature>
<feature type="transmembrane region" description="Helical" evidence="1">
    <location>
        <begin position="112"/>
        <end position="132"/>
    </location>
</feature>
<gene>
    <name evidence="3" type="ORF">MGMO_46c00020</name>
</gene>
<dbReference type="STRING" id="1116472.MGMO_46c00020"/>
<keyword evidence="1" id="KW-0472">Membrane</keyword>
<feature type="transmembrane region" description="Helical" evidence="1">
    <location>
        <begin position="299"/>
        <end position="317"/>
    </location>
</feature>
<reference evidence="3 4" key="1">
    <citation type="journal article" date="2013" name="Genome Announc.">
        <title>Draft Genome Sequence of the Methanotrophic Gammaproteobacterium Methyloglobulus morosus DSM 22980 Strain KoM1.</title>
        <authorList>
            <person name="Poehlein A."/>
            <person name="Deutzmann J.S."/>
            <person name="Daniel R."/>
            <person name="Simeonova D.D."/>
        </authorList>
    </citation>
    <scope>NUCLEOTIDE SEQUENCE [LARGE SCALE GENOMIC DNA]</scope>
    <source>
        <strain evidence="3 4">KoM1</strain>
    </source>
</reference>
<proteinExistence type="predicted"/>
<dbReference type="eggNOG" id="COG3503">
    <property type="taxonomic scope" value="Bacteria"/>
</dbReference>
<comment type="caution">
    <text evidence="3">The sequence shown here is derived from an EMBL/GenBank/DDBJ whole genome shotgun (WGS) entry which is preliminary data.</text>
</comment>
<feature type="domain" description="Heparan-alpha-glucosaminide N-acetyltransferase catalytic" evidence="2">
    <location>
        <begin position="6"/>
        <end position="217"/>
    </location>
</feature>
<name>V5BHH4_9GAMM</name>
<protein>
    <submittedName>
        <fullName evidence="3">Putative membrane protein</fullName>
    </submittedName>
</protein>
<evidence type="ECO:0000256" key="1">
    <source>
        <dbReference type="SAM" id="Phobius"/>
    </source>
</evidence>